<dbReference type="AlphaFoldDB" id="T1AE95"/>
<accession>T1AE95</accession>
<organism evidence="1">
    <name type="scientific">mine drainage metagenome</name>
    <dbReference type="NCBI Taxonomy" id="410659"/>
    <lineage>
        <taxon>unclassified sequences</taxon>
        <taxon>metagenomes</taxon>
        <taxon>ecological metagenomes</taxon>
    </lineage>
</organism>
<comment type="caution">
    <text evidence="1">The sequence shown here is derived from an EMBL/GenBank/DDBJ whole genome shotgun (WGS) entry which is preliminary data.</text>
</comment>
<feature type="non-terminal residue" evidence="1">
    <location>
        <position position="1"/>
    </location>
</feature>
<dbReference type="EMBL" id="AUZX01012158">
    <property type="protein sequence ID" value="EQD40205.1"/>
    <property type="molecule type" value="Genomic_DNA"/>
</dbReference>
<sequence length="105" mass="10960">RLEMFCPDRYLGAQLVSAATGEGLEGIRRTIGAALASALEPAEATIPYQQLGMLTRWRRYGVVESEEFTPDGVRVTGRLPQALIATLSALDGGPAQASSSGAPAG</sequence>
<reference evidence="1" key="2">
    <citation type="journal article" date="2014" name="ISME J.">
        <title>Microbial stratification in low pH oxic and suboxic macroscopic growths along an acid mine drainage.</title>
        <authorList>
            <person name="Mendez-Garcia C."/>
            <person name="Mesa V."/>
            <person name="Sprenger R.R."/>
            <person name="Richter M."/>
            <person name="Diez M.S."/>
            <person name="Solano J."/>
            <person name="Bargiela R."/>
            <person name="Golyshina O.V."/>
            <person name="Manteca A."/>
            <person name="Ramos J.L."/>
            <person name="Gallego J.R."/>
            <person name="Llorente I."/>
            <person name="Martins Dos Santos V.A."/>
            <person name="Jensen O.N."/>
            <person name="Pelaez A.I."/>
            <person name="Sanchez J."/>
            <person name="Ferrer M."/>
        </authorList>
    </citation>
    <scope>NUCLEOTIDE SEQUENCE</scope>
</reference>
<evidence type="ECO:0000313" key="1">
    <source>
        <dbReference type="EMBL" id="EQD40205.1"/>
    </source>
</evidence>
<proteinExistence type="predicted"/>
<name>T1AE95_9ZZZZ</name>
<protein>
    <submittedName>
        <fullName evidence="1">GTP-binding protein hflX</fullName>
    </submittedName>
</protein>
<gene>
    <name evidence="1" type="ORF">B1A_16536</name>
</gene>
<reference evidence="1" key="1">
    <citation type="submission" date="2013-08" db="EMBL/GenBank/DDBJ databases">
        <authorList>
            <person name="Mendez C."/>
            <person name="Richter M."/>
            <person name="Ferrer M."/>
            <person name="Sanchez J."/>
        </authorList>
    </citation>
    <scope>NUCLEOTIDE SEQUENCE</scope>
</reference>